<keyword evidence="19" id="KW-1185">Reference proteome</keyword>
<feature type="binding site" evidence="14">
    <location>
        <begin position="156"/>
        <end position="158"/>
    </location>
    <ligand>
        <name>GTP</name>
        <dbReference type="ChEBI" id="CHEBI:37565"/>
        <label>1</label>
    </ligand>
</feature>
<dbReference type="Pfam" id="PF02421">
    <property type="entry name" value="FeoB_N"/>
    <property type="match status" value="1"/>
</dbReference>
<keyword evidence="3" id="KW-1003">Cell membrane</keyword>
<feature type="binding site" evidence="15">
    <location>
        <position position="32"/>
    </location>
    <ligand>
        <name>Mg(2+)</name>
        <dbReference type="ChEBI" id="CHEBI:18420"/>
        <label>2</label>
    </ligand>
</feature>
<name>A0A7M1AZR4_9BACT</name>
<dbReference type="EMBL" id="CP041235">
    <property type="protein sequence ID" value="QOP42944.1"/>
    <property type="molecule type" value="Genomic_DNA"/>
</dbReference>
<dbReference type="Pfam" id="PF07664">
    <property type="entry name" value="FeoB_C"/>
    <property type="match status" value="1"/>
</dbReference>
<keyword evidence="8 16" id="KW-0408">Iron</keyword>
<evidence type="ECO:0000256" key="2">
    <source>
        <dbReference type="ARBA" id="ARBA00022448"/>
    </source>
</evidence>
<dbReference type="NCBIfam" id="TIGR00437">
    <property type="entry name" value="feoB"/>
    <property type="match status" value="1"/>
</dbReference>
<keyword evidence="5 16" id="KW-0812">Transmembrane</keyword>
<evidence type="ECO:0000256" key="5">
    <source>
        <dbReference type="ARBA" id="ARBA00022692"/>
    </source>
</evidence>
<feature type="transmembrane region" description="Helical" evidence="16">
    <location>
        <begin position="358"/>
        <end position="382"/>
    </location>
</feature>
<dbReference type="InterPro" id="IPR011640">
    <property type="entry name" value="Fe2_transport_prot_B_C"/>
</dbReference>
<dbReference type="PANTHER" id="PTHR43185">
    <property type="entry name" value="FERROUS IRON TRANSPORT PROTEIN B"/>
    <property type="match status" value="1"/>
</dbReference>
<evidence type="ECO:0000256" key="8">
    <source>
        <dbReference type="ARBA" id="ARBA00023004"/>
    </source>
</evidence>
<dbReference type="AlphaFoldDB" id="A0A7M1AZR4"/>
<dbReference type="PANTHER" id="PTHR43185:SF1">
    <property type="entry name" value="FE(2+) TRANSPORTER FEOB"/>
    <property type="match status" value="1"/>
</dbReference>
<dbReference type="Gene3D" id="3.40.50.300">
    <property type="entry name" value="P-loop containing nucleotide triphosphate hydrolases"/>
    <property type="match status" value="1"/>
</dbReference>
<dbReference type="KEGG" id="ssei:FJR45_02845"/>
<feature type="domain" description="FeoB-type G" evidence="17">
    <location>
        <begin position="14"/>
        <end position="176"/>
    </location>
</feature>
<dbReference type="Pfam" id="PF07670">
    <property type="entry name" value="Gate"/>
    <property type="match status" value="2"/>
</dbReference>
<evidence type="ECO:0000256" key="14">
    <source>
        <dbReference type="PIRSR" id="PIRSR603373-1"/>
    </source>
</evidence>
<dbReference type="GO" id="GO:0005525">
    <property type="term" value="F:GTP binding"/>
    <property type="evidence" value="ECO:0007669"/>
    <property type="project" value="UniProtKB-KW"/>
</dbReference>
<dbReference type="CDD" id="cd01879">
    <property type="entry name" value="FeoB"/>
    <property type="match status" value="1"/>
</dbReference>
<dbReference type="GO" id="GO:0046872">
    <property type="term" value="F:metal ion binding"/>
    <property type="evidence" value="ECO:0007669"/>
    <property type="project" value="UniProtKB-KW"/>
</dbReference>
<keyword evidence="2 16" id="KW-0813">Transport</keyword>
<protein>
    <recommendedName>
        <fullName evidence="12 13">Ferrous iron transport protein B</fullName>
    </recommendedName>
</protein>
<dbReference type="Pfam" id="PF17910">
    <property type="entry name" value="FeoB_Cyto"/>
    <property type="match status" value="1"/>
</dbReference>
<feature type="transmembrane region" description="Helical" evidence="16">
    <location>
        <begin position="303"/>
        <end position="325"/>
    </location>
</feature>
<dbReference type="InterPro" id="IPR041069">
    <property type="entry name" value="FeoB_Cyto"/>
</dbReference>
<comment type="function">
    <text evidence="16">Probable transporter of a GTP-driven Fe(2+) uptake system.</text>
</comment>
<dbReference type="Gene3D" id="1.10.287.1770">
    <property type="match status" value="1"/>
</dbReference>
<dbReference type="PROSITE" id="PS51711">
    <property type="entry name" value="G_FEOB"/>
    <property type="match status" value="1"/>
</dbReference>
<feature type="binding site" evidence="14">
    <location>
        <begin position="127"/>
        <end position="130"/>
    </location>
    <ligand>
        <name>GTP</name>
        <dbReference type="ChEBI" id="CHEBI:37565"/>
        <label>1</label>
    </ligand>
</feature>
<keyword evidence="6 14" id="KW-0547">Nucleotide-binding</keyword>
<dbReference type="InterPro" id="IPR005225">
    <property type="entry name" value="Small_GTP-bd"/>
</dbReference>
<keyword evidence="7 16" id="KW-1133">Transmembrane helix</keyword>
<evidence type="ECO:0000256" key="11">
    <source>
        <dbReference type="ARBA" id="ARBA00023136"/>
    </source>
</evidence>
<dbReference type="InterPro" id="IPR027417">
    <property type="entry name" value="P-loop_NTPase"/>
</dbReference>
<keyword evidence="11 16" id="KW-0472">Membrane</keyword>
<evidence type="ECO:0000256" key="1">
    <source>
        <dbReference type="ARBA" id="ARBA00004651"/>
    </source>
</evidence>
<dbReference type="InterPro" id="IPR011642">
    <property type="entry name" value="Gate_dom"/>
</dbReference>
<keyword evidence="4 16" id="KW-0410">Iron transport</keyword>
<comment type="similarity">
    <text evidence="16">Belongs to the TRAFAC class TrmE-Era-EngA-EngB-Septin-like GTPase superfamily. FeoB GTPase (TC 9.A.8) family.</text>
</comment>
<reference evidence="18 19" key="1">
    <citation type="submission" date="2019-06" db="EMBL/GenBank/DDBJ databases">
        <title>Sulfurimonas gotlandica sp. nov., a chemoautotrophic and psychrotolerant epsilonproteobacterium isolated from a pelagic redoxcline, and an emended description of the genus Sulfurimonas.</title>
        <authorList>
            <person name="Wang S."/>
            <person name="Jiang L."/>
            <person name="Shao Z."/>
        </authorList>
    </citation>
    <scope>NUCLEOTIDE SEQUENCE [LARGE SCALE GENOMIC DNA]</scope>
    <source>
        <strain evidence="18 19">S2-6</strain>
    </source>
</reference>
<dbReference type="NCBIfam" id="TIGR00231">
    <property type="entry name" value="small_GTP"/>
    <property type="match status" value="1"/>
</dbReference>
<keyword evidence="15" id="KW-0460">Magnesium</keyword>
<evidence type="ECO:0000256" key="10">
    <source>
        <dbReference type="ARBA" id="ARBA00023134"/>
    </source>
</evidence>
<dbReference type="SUPFAM" id="SSF52540">
    <property type="entry name" value="P-loop containing nucleoside triphosphate hydrolases"/>
    <property type="match status" value="1"/>
</dbReference>
<evidence type="ECO:0000256" key="3">
    <source>
        <dbReference type="ARBA" id="ARBA00022475"/>
    </source>
</evidence>
<dbReference type="RefSeq" id="WP_193151258.1">
    <property type="nucleotide sequence ID" value="NZ_CP041235.1"/>
</dbReference>
<feature type="binding site" evidence="14">
    <location>
        <begin position="46"/>
        <end position="50"/>
    </location>
    <ligand>
        <name>GTP</name>
        <dbReference type="ChEBI" id="CHEBI:37565"/>
        <label>1</label>
    </ligand>
</feature>
<evidence type="ECO:0000256" key="12">
    <source>
        <dbReference type="ARBA" id="ARBA00031200"/>
    </source>
</evidence>
<feature type="binding site" evidence="14">
    <location>
        <begin position="21"/>
        <end position="28"/>
    </location>
    <ligand>
        <name>GTP</name>
        <dbReference type="ChEBI" id="CHEBI:37565"/>
        <label>1</label>
    </ligand>
</feature>
<evidence type="ECO:0000313" key="19">
    <source>
        <dbReference type="Proteomes" id="UP000593719"/>
    </source>
</evidence>
<organism evidence="18 19">
    <name type="scientific">Sulfurimonas sediminis</name>
    <dbReference type="NCBI Taxonomy" id="2590020"/>
    <lineage>
        <taxon>Bacteria</taxon>
        <taxon>Pseudomonadati</taxon>
        <taxon>Campylobacterota</taxon>
        <taxon>Epsilonproteobacteria</taxon>
        <taxon>Campylobacterales</taxon>
        <taxon>Sulfurimonadaceae</taxon>
        <taxon>Sulfurimonas</taxon>
    </lineage>
</organism>
<keyword evidence="15" id="KW-0479">Metal-binding</keyword>
<evidence type="ECO:0000313" key="18">
    <source>
        <dbReference type="EMBL" id="QOP42944.1"/>
    </source>
</evidence>
<evidence type="ECO:0000256" key="6">
    <source>
        <dbReference type="ARBA" id="ARBA00022741"/>
    </source>
</evidence>
<evidence type="ECO:0000256" key="13">
    <source>
        <dbReference type="NCBIfam" id="TIGR00437"/>
    </source>
</evidence>
<gene>
    <name evidence="18" type="primary">feoB</name>
    <name evidence="18" type="ORF">FJR45_02845</name>
</gene>
<feature type="binding site" evidence="15">
    <location>
        <position position="35"/>
    </location>
    <ligand>
        <name>Mg(2+)</name>
        <dbReference type="ChEBI" id="CHEBI:18420"/>
        <label>2</label>
    </ligand>
</feature>
<sequence>MNEETKVCPIIANHIKVALVGQPNVGKSMLINSVSNAHLHVGNFSGVTVDKTEVLFDYKEYHFTVVDLPGTYAFTDYTIEERVTRDYLCAEDYDIIINVVDSTNLEKNLQLTAELFTMSKKMVIALNMSDEADKEGIEINAEYMSELLNIACVKVSAAQKTGIEELIDTVVEVHEKPKVDPKLVFSEPVEEEIQKIVSYLKKHKYEAKNSYRNIAINLLKENRKTYEKLHDDPIWIELQPILIEASKHIELHHDTDDIKEAFAEEYASFNRGIVAEVVKVTKQEKEKKTITERIDSVLIHPIYGIPIFLFLMWGLFQLTFVLGAVPMEWIDGFFGWFGDAIGATITNEDIRSLVVDGLIAGVGAVVLFTPNIIILFIGIALLESTGYMSRVAFLLDGFFHKFGLHGQSFIPLVTGFGCSIPAYMSARILKNDRDRLLTLFIISFMSCGARLPVYVLFAGAFFSESIAGNVLFAIYITGAMLGLIAAKVLKMTAFKGVDEPFVMEMPKYRLPSFKLVWHTVVSKTLMYLKKAGTFIAGATILIWFLSNYPHNMELEKKYAVKIEQAQTADEKAKLTNEFASKNLQQSYLGRIGAFSEPLFRPIGLDWKMAVALETGLAAKEVIVSTLGVLYALGENVDETSYSLKDAISKNISFASAVAFIVIIMVYLPCFAASVVFTREAGGVKYFFYLLAFTSITAYTLAFLAYHITLLLGY</sequence>
<dbReference type="InterPro" id="IPR030389">
    <property type="entry name" value="G_FEOB_dom"/>
</dbReference>
<feature type="transmembrane region" description="Helical" evidence="16">
    <location>
        <begin position="466"/>
        <end position="486"/>
    </location>
</feature>
<feature type="transmembrane region" description="Helical" evidence="16">
    <location>
        <begin position="402"/>
        <end position="424"/>
    </location>
</feature>
<feature type="transmembrane region" description="Helical" evidence="16">
    <location>
        <begin position="531"/>
        <end position="548"/>
    </location>
</feature>
<accession>A0A7M1AZR4</accession>
<feature type="binding site" evidence="14">
    <location>
        <begin position="67"/>
        <end position="70"/>
    </location>
    <ligand>
        <name>GTP</name>
        <dbReference type="ChEBI" id="CHEBI:37565"/>
        <label>1</label>
    </ligand>
</feature>
<feature type="binding site" evidence="15">
    <location>
        <position position="33"/>
    </location>
    <ligand>
        <name>Mg(2+)</name>
        <dbReference type="ChEBI" id="CHEBI:18420"/>
        <label>2</label>
    </ligand>
</feature>
<evidence type="ECO:0000256" key="9">
    <source>
        <dbReference type="ARBA" id="ARBA00023065"/>
    </source>
</evidence>
<evidence type="ECO:0000259" key="17">
    <source>
        <dbReference type="PROSITE" id="PS51711"/>
    </source>
</evidence>
<evidence type="ECO:0000256" key="7">
    <source>
        <dbReference type="ARBA" id="ARBA00022989"/>
    </source>
</evidence>
<evidence type="ECO:0000256" key="4">
    <source>
        <dbReference type="ARBA" id="ARBA00022496"/>
    </source>
</evidence>
<evidence type="ECO:0000256" key="16">
    <source>
        <dbReference type="RuleBase" id="RU362098"/>
    </source>
</evidence>
<comment type="subcellular location">
    <subcellularLocation>
        <location evidence="16">Cell inner membrane</location>
        <topology evidence="16">Multi-pass membrane protein</topology>
    </subcellularLocation>
    <subcellularLocation>
        <location evidence="1">Cell membrane</location>
        <topology evidence="1">Multi-pass membrane protein</topology>
    </subcellularLocation>
</comment>
<feature type="transmembrane region" description="Helical" evidence="16">
    <location>
        <begin position="651"/>
        <end position="676"/>
    </location>
</feature>
<keyword evidence="10 14" id="KW-0342">GTP-binding</keyword>
<feature type="transmembrane region" description="Helical" evidence="16">
    <location>
        <begin position="436"/>
        <end position="460"/>
    </location>
</feature>
<dbReference type="InterPro" id="IPR003373">
    <property type="entry name" value="Fe2_transport_prot-B"/>
</dbReference>
<dbReference type="GO" id="GO:0015093">
    <property type="term" value="F:ferrous iron transmembrane transporter activity"/>
    <property type="evidence" value="ECO:0007669"/>
    <property type="project" value="UniProtKB-UniRule"/>
</dbReference>
<proteinExistence type="inferred from homology"/>
<dbReference type="Proteomes" id="UP000593719">
    <property type="component" value="Chromosome"/>
</dbReference>
<keyword evidence="9" id="KW-0406">Ion transport</keyword>
<evidence type="ECO:0000256" key="15">
    <source>
        <dbReference type="PIRSR" id="PIRSR603373-2"/>
    </source>
</evidence>
<dbReference type="InterPro" id="IPR050860">
    <property type="entry name" value="FeoB_GTPase"/>
</dbReference>
<feature type="transmembrane region" description="Helical" evidence="16">
    <location>
        <begin position="685"/>
        <end position="707"/>
    </location>
</feature>
<dbReference type="GO" id="GO:0005886">
    <property type="term" value="C:plasma membrane"/>
    <property type="evidence" value="ECO:0007669"/>
    <property type="project" value="UniProtKB-SubCell"/>
</dbReference>